<organism evidence="2 3">
    <name type="scientific">Rhipicephalus microplus</name>
    <name type="common">Cattle tick</name>
    <name type="synonym">Boophilus microplus</name>
    <dbReference type="NCBI Taxonomy" id="6941"/>
    <lineage>
        <taxon>Eukaryota</taxon>
        <taxon>Metazoa</taxon>
        <taxon>Ecdysozoa</taxon>
        <taxon>Arthropoda</taxon>
        <taxon>Chelicerata</taxon>
        <taxon>Arachnida</taxon>
        <taxon>Acari</taxon>
        <taxon>Parasitiformes</taxon>
        <taxon>Ixodida</taxon>
        <taxon>Ixodoidea</taxon>
        <taxon>Ixodidae</taxon>
        <taxon>Rhipicephalinae</taxon>
        <taxon>Rhipicephalus</taxon>
        <taxon>Boophilus</taxon>
    </lineage>
</organism>
<evidence type="ECO:0000256" key="1">
    <source>
        <dbReference type="SAM" id="MobiDB-lite"/>
    </source>
</evidence>
<comment type="caution">
    <text evidence="2">The sequence shown here is derived from an EMBL/GenBank/DDBJ whole genome shotgun (WGS) entry which is preliminary data.</text>
</comment>
<feature type="region of interest" description="Disordered" evidence="1">
    <location>
        <begin position="1"/>
        <end position="115"/>
    </location>
</feature>
<evidence type="ECO:0000313" key="2">
    <source>
        <dbReference type="EMBL" id="KAH7964254.1"/>
    </source>
</evidence>
<dbReference type="EMBL" id="JABSTU010004091">
    <property type="protein sequence ID" value="KAH7964254.1"/>
    <property type="molecule type" value="Genomic_DNA"/>
</dbReference>
<gene>
    <name evidence="2" type="ORF">HPB51_027507</name>
</gene>
<reference evidence="2" key="2">
    <citation type="submission" date="2021-09" db="EMBL/GenBank/DDBJ databases">
        <authorList>
            <person name="Jia N."/>
            <person name="Wang J."/>
            <person name="Shi W."/>
            <person name="Du L."/>
            <person name="Sun Y."/>
            <person name="Zhan W."/>
            <person name="Jiang J."/>
            <person name="Wang Q."/>
            <person name="Zhang B."/>
            <person name="Ji P."/>
            <person name="Sakyi L.B."/>
            <person name="Cui X."/>
            <person name="Yuan T."/>
            <person name="Jiang B."/>
            <person name="Yang W."/>
            <person name="Lam T.T.-Y."/>
            <person name="Chang Q."/>
            <person name="Ding S."/>
            <person name="Wang X."/>
            <person name="Zhu J."/>
            <person name="Ruan X."/>
            <person name="Zhao L."/>
            <person name="Wei J."/>
            <person name="Que T."/>
            <person name="Du C."/>
            <person name="Cheng J."/>
            <person name="Dai P."/>
            <person name="Han X."/>
            <person name="Huang E."/>
            <person name="Gao Y."/>
            <person name="Liu J."/>
            <person name="Shao H."/>
            <person name="Ye R."/>
            <person name="Li L."/>
            <person name="Wei W."/>
            <person name="Wang X."/>
            <person name="Wang C."/>
            <person name="Huo Q."/>
            <person name="Li W."/>
            <person name="Guo W."/>
            <person name="Chen H."/>
            <person name="Chen S."/>
            <person name="Zhou L."/>
            <person name="Zhou L."/>
            <person name="Ni X."/>
            <person name="Tian J."/>
            <person name="Zhou Y."/>
            <person name="Sheng Y."/>
            <person name="Liu T."/>
            <person name="Pan Y."/>
            <person name="Xia L."/>
            <person name="Li J."/>
            <person name="Zhao F."/>
            <person name="Cao W."/>
        </authorList>
    </citation>
    <scope>NUCLEOTIDE SEQUENCE</scope>
    <source>
        <strain evidence="2">Rmic-2018</strain>
        <tissue evidence="2">Larvae</tissue>
    </source>
</reference>
<dbReference type="AlphaFoldDB" id="A0A9J6D025"/>
<reference evidence="2" key="1">
    <citation type="journal article" date="2020" name="Cell">
        <title>Large-Scale Comparative Analyses of Tick Genomes Elucidate Their Genetic Diversity and Vector Capacities.</title>
        <authorList>
            <consortium name="Tick Genome and Microbiome Consortium (TIGMIC)"/>
            <person name="Jia N."/>
            <person name="Wang J."/>
            <person name="Shi W."/>
            <person name="Du L."/>
            <person name="Sun Y."/>
            <person name="Zhan W."/>
            <person name="Jiang J.F."/>
            <person name="Wang Q."/>
            <person name="Zhang B."/>
            <person name="Ji P."/>
            <person name="Bell-Sakyi L."/>
            <person name="Cui X.M."/>
            <person name="Yuan T.T."/>
            <person name="Jiang B.G."/>
            <person name="Yang W.F."/>
            <person name="Lam T.T."/>
            <person name="Chang Q.C."/>
            <person name="Ding S.J."/>
            <person name="Wang X.J."/>
            <person name="Zhu J.G."/>
            <person name="Ruan X.D."/>
            <person name="Zhao L."/>
            <person name="Wei J.T."/>
            <person name="Ye R.Z."/>
            <person name="Que T.C."/>
            <person name="Du C.H."/>
            <person name="Zhou Y.H."/>
            <person name="Cheng J.X."/>
            <person name="Dai P.F."/>
            <person name="Guo W.B."/>
            <person name="Han X.H."/>
            <person name="Huang E.J."/>
            <person name="Li L.F."/>
            <person name="Wei W."/>
            <person name="Gao Y.C."/>
            <person name="Liu J.Z."/>
            <person name="Shao H.Z."/>
            <person name="Wang X."/>
            <person name="Wang C.C."/>
            <person name="Yang T.C."/>
            <person name="Huo Q.B."/>
            <person name="Li W."/>
            <person name="Chen H.Y."/>
            <person name="Chen S.E."/>
            <person name="Zhou L.G."/>
            <person name="Ni X.B."/>
            <person name="Tian J.H."/>
            <person name="Sheng Y."/>
            <person name="Liu T."/>
            <person name="Pan Y.S."/>
            <person name="Xia L.Y."/>
            <person name="Li J."/>
            <person name="Zhao F."/>
            <person name="Cao W.C."/>
        </authorList>
    </citation>
    <scope>NUCLEOTIDE SEQUENCE</scope>
    <source>
        <strain evidence="2">Rmic-2018</strain>
    </source>
</reference>
<keyword evidence="3" id="KW-1185">Reference proteome</keyword>
<feature type="compositionally biased region" description="Low complexity" evidence="1">
    <location>
        <begin position="85"/>
        <end position="97"/>
    </location>
</feature>
<evidence type="ECO:0000313" key="3">
    <source>
        <dbReference type="Proteomes" id="UP000821866"/>
    </source>
</evidence>
<protein>
    <submittedName>
        <fullName evidence="2">Uncharacterized protein</fullName>
    </submittedName>
</protein>
<dbReference type="Proteomes" id="UP000821866">
    <property type="component" value="Unassembled WGS sequence"/>
</dbReference>
<feature type="compositionally biased region" description="Pro residues" evidence="1">
    <location>
        <begin position="186"/>
        <end position="200"/>
    </location>
</feature>
<name>A0A9J6D025_RHIMP</name>
<feature type="compositionally biased region" description="Polar residues" evidence="1">
    <location>
        <begin position="61"/>
        <end position="73"/>
    </location>
</feature>
<accession>A0A9J6D025</accession>
<feature type="region of interest" description="Disordered" evidence="1">
    <location>
        <begin position="177"/>
        <end position="212"/>
    </location>
</feature>
<proteinExistence type="predicted"/>
<sequence length="212" mass="22853">METPNQQDWPVTLVQLQDPASRPIIKSFRPSRPRHLSSSRGARSSSHRRSISFPPLPRSEASATARTPTQTPSPLAPAEESMNTAPSAASSLASSPSRQPPQKRRSPSSDAIAPHERDVGREAACFLESFEQCLMTRFTRLEERVAPIDTRVAAIDSHLVALDATVRVTALETRKSATEATLAHRSPPPLTPAPPTPPGLPAIHHGQAPPTP</sequence>